<dbReference type="Gene3D" id="3.60.21.10">
    <property type="match status" value="1"/>
</dbReference>
<evidence type="ECO:0000313" key="3">
    <source>
        <dbReference type="Proteomes" id="UP000660729"/>
    </source>
</evidence>
<reference evidence="2" key="1">
    <citation type="submission" date="2020-04" db="EMBL/GenBank/DDBJ databases">
        <title>Draft genome resource of the tomato pathogen Pseudocercospora fuligena.</title>
        <authorList>
            <person name="Zaccaron A."/>
        </authorList>
    </citation>
    <scope>NUCLEOTIDE SEQUENCE</scope>
    <source>
        <strain evidence="2">PF001</strain>
    </source>
</reference>
<dbReference type="Proteomes" id="UP000660729">
    <property type="component" value="Unassembled WGS sequence"/>
</dbReference>
<sequence length="317" mass="36197">MSLGVLTSRLMLGLNEFVAVVKPQAYQDEVQDFVKDRKLRKVFNRRRSVEHSEHGTKIQFMSDLHLERIKYDFDIAANAPFLLLAGDIGRFCDYEAYNAFLVQQCEQFDLVLLLAGNHDFYGSSREEGLAVAKAFADDAAMKGKLKFLNRRRIDLPGTSVTVLGCTLHSNIAPDYTVLTNDFKRIKGWTVSDHNAEHERELAWLKASLEELAEDEQPRKVVIATHYAPSVEKTTHPANEHSAVSQCFSSDTLKDFCNWTGSELVTDWIFGHTHWNTKFRAGHVLVQSNHFCNDSSRLSWWQKKTLYRPFDPAAVIEL</sequence>
<gene>
    <name evidence="2" type="ORF">HII31_08054</name>
</gene>
<protein>
    <recommendedName>
        <fullName evidence="1">Calcineurin-like phosphoesterase domain-containing protein</fullName>
    </recommendedName>
</protein>
<dbReference type="OrthoDB" id="550558at2759"/>
<dbReference type="PANTHER" id="PTHR37844">
    <property type="entry name" value="SER/THR PROTEIN PHOSPHATASE SUPERFAMILY (AFU_ORTHOLOGUE AFUA_1G14840)"/>
    <property type="match status" value="1"/>
</dbReference>
<evidence type="ECO:0000259" key="1">
    <source>
        <dbReference type="Pfam" id="PF00149"/>
    </source>
</evidence>
<dbReference type="PANTHER" id="PTHR37844:SF2">
    <property type="entry name" value="SER_THR PROTEIN PHOSPHATASE SUPERFAMILY (AFU_ORTHOLOGUE AFUA_1G14840)"/>
    <property type="match status" value="1"/>
</dbReference>
<accession>A0A8H6VL94</accession>
<organism evidence="2 3">
    <name type="scientific">Pseudocercospora fuligena</name>
    <dbReference type="NCBI Taxonomy" id="685502"/>
    <lineage>
        <taxon>Eukaryota</taxon>
        <taxon>Fungi</taxon>
        <taxon>Dikarya</taxon>
        <taxon>Ascomycota</taxon>
        <taxon>Pezizomycotina</taxon>
        <taxon>Dothideomycetes</taxon>
        <taxon>Dothideomycetidae</taxon>
        <taxon>Mycosphaerellales</taxon>
        <taxon>Mycosphaerellaceae</taxon>
        <taxon>Pseudocercospora</taxon>
    </lineage>
</organism>
<name>A0A8H6VL94_9PEZI</name>
<keyword evidence="3" id="KW-1185">Reference proteome</keyword>
<dbReference type="EMBL" id="JABCIY010000168">
    <property type="protein sequence ID" value="KAF7190895.1"/>
    <property type="molecule type" value="Genomic_DNA"/>
</dbReference>
<dbReference type="InterPro" id="IPR004843">
    <property type="entry name" value="Calcineurin-like_PHP"/>
</dbReference>
<evidence type="ECO:0000313" key="2">
    <source>
        <dbReference type="EMBL" id="KAF7190895.1"/>
    </source>
</evidence>
<comment type="caution">
    <text evidence="2">The sequence shown here is derived from an EMBL/GenBank/DDBJ whole genome shotgun (WGS) entry which is preliminary data.</text>
</comment>
<dbReference type="GO" id="GO:0016787">
    <property type="term" value="F:hydrolase activity"/>
    <property type="evidence" value="ECO:0007669"/>
    <property type="project" value="InterPro"/>
</dbReference>
<dbReference type="AlphaFoldDB" id="A0A8H6VL94"/>
<dbReference type="Pfam" id="PF00149">
    <property type="entry name" value="Metallophos"/>
    <property type="match status" value="1"/>
</dbReference>
<dbReference type="SUPFAM" id="SSF56300">
    <property type="entry name" value="Metallo-dependent phosphatases"/>
    <property type="match status" value="1"/>
</dbReference>
<feature type="domain" description="Calcineurin-like phosphoesterase" evidence="1">
    <location>
        <begin position="57"/>
        <end position="274"/>
    </location>
</feature>
<proteinExistence type="predicted"/>
<dbReference type="InterPro" id="IPR029052">
    <property type="entry name" value="Metallo-depent_PP-like"/>
</dbReference>